<keyword evidence="7" id="KW-0999">Mitochondrion inner membrane</keyword>
<dbReference type="AlphaFoldDB" id="J6EMT8"/>
<evidence type="ECO:0000313" key="18">
    <source>
        <dbReference type="EMBL" id="EJT45629.1"/>
    </source>
</evidence>
<reference evidence="18 19" key="1">
    <citation type="journal article" date="2012" name="Eukaryot. Cell">
        <title>Draft genome sequence of CBS 2479, the standard type strain of Trichosporon asahii.</title>
        <authorList>
            <person name="Yang R.Y."/>
            <person name="Li H.T."/>
            <person name="Zhu H."/>
            <person name="Zhou G.P."/>
            <person name="Wang M."/>
            <person name="Wang L."/>
        </authorList>
    </citation>
    <scope>NUCLEOTIDE SEQUENCE [LARGE SCALE GENOMIC DNA]</scope>
    <source>
        <strain evidence="19">ATCC 90039 / CBS 2479 / JCM 2466 / KCTC 7840 / NCYC 2677 / UAMH 7654</strain>
    </source>
</reference>
<keyword evidence="10" id="KW-1133">Transmembrane helix</keyword>
<keyword evidence="3" id="KW-0813">Transport</keyword>
<dbReference type="GO" id="GO:0010230">
    <property type="term" value="P:alternative respiration"/>
    <property type="evidence" value="ECO:0007669"/>
    <property type="project" value="TreeGrafter"/>
</dbReference>
<dbReference type="KEGG" id="tasa:A1Q1_05778"/>
<evidence type="ECO:0000256" key="9">
    <source>
        <dbReference type="ARBA" id="ARBA00022982"/>
    </source>
</evidence>
<sequence>MMVRPGIRLMGRMPTSTLLRASTPLPLRHLSTTIPRYEPSNALMPKTVERDEQRGPIVGTTGPGADGPHPSERIEPVATVTHDHGNWTMMNPIYTEPELDCVKVVGREPVTVGDKAAHGMVKMLRRLFDMFSGYIAKDVPASVLKENPNAIAELRKSGELLSDKDWMTRIILLESIAGVPGMVGGTLRHLRSLRLLRRDGGWIHTLLEEAENERMHLLTFLTVAQPGWFTRALVMAGQGVFYPMFFLTYLVAPKLAHRFVGALEEEAVRTYSHCINDVEKGFVPEWTDKPAPQIAIDYWRLKPNASLLDVIKAVRADEATHRFVNHSLADLDQTRDFNPFALAEAPAEIRGTKFGFTRDESAQFAVESQRKLLGQSHGGISPPKEKDEVEGQNSKKVETE</sequence>
<evidence type="ECO:0000256" key="17">
    <source>
        <dbReference type="SAM" id="MobiDB-lite"/>
    </source>
</evidence>
<dbReference type="VEuPathDB" id="FungiDB:A1Q1_05778"/>
<keyword evidence="12 16" id="KW-0408">Iron</keyword>
<feature type="compositionally biased region" description="Basic and acidic residues" evidence="17">
    <location>
        <begin position="383"/>
        <end position="400"/>
    </location>
</feature>
<dbReference type="Gene3D" id="1.20.1260.140">
    <property type="entry name" value="Alternative oxidase"/>
    <property type="match status" value="1"/>
</dbReference>
<evidence type="ECO:0000256" key="16">
    <source>
        <dbReference type="RuleBase" id="RU003779"/>
    </source>
</evidence>
<evidence type="ECO:0000313" key="19">
    <source>
        <dbReference type="Proteomes" id="UP000002748"/>
    </source>
</evidence>
<evidence type="ECO:0000256" key="10">
    <source>
        <dbReference type="ARBA" id="ARBA00022989"/>
    </source>
</evidence>
<evidence type="ECO:0000256" key="7">
    <source>
        <dbReference type="ARBA" id="ARBA00022792"/>
    </source>
</evidence>
<evidence type="ECO:0000256" key="8">
    <source>
        <dbReference type="ARBA" id="ARBA00022946"/>
    </source>
</evidence>
<organism evidence="18 19">
    <name type="scientific">Trichosporon asahii var. asahii (strain ATCC 90039 / CBS 2479 / JCM 2466 / KCTC 7840 / NBRC 103889/ NCYC 2677 / UAMH 7654)</name>
    <name type="common">Yeast</name>
    <dbReference type="NCBI Taxonomy" id="1186058"/>
    <lineage>
        <taxon>Eukaryota</taxon>
        <taxon>Fungi</taxon>
        <taxon>Dikarya</taxon>
        <taxon>Basidiomycota</taxon>
        <taxon>Agaricomycotina</taxon>
        <taxon>Tremellomycetes</taxon>
        <taxon>Trichosporonales</taxon>
        <taxon>Trichosporonaceae</taxon>
        <taxon>Trichosporon</taxon>
    </lineage>
</organism>
<protein>
    <recommendedName>
        <fullName evidence="16">Alternative oxidase</fullName>
        <ecNumber evidence="16">1.-.-.-</ecNumber>
    </recommendedName>
</protein>
<evidence type="ECO:0000256" key="5">
    <source>
        <dbReference type="ARBA" id="ARBA00022692"/>
    </source>
</evidence>
<dbReference type="GeneID" id="25989290"/>
<feature type="region of interest" description="Disordered" evidence="17">
    <location>
        <begin position="49"/>
        <end position="71"/>
    </location>
</feature>
<dbReference type="CDD" id="cd01053">
    <property type="entry name" value="AOX"/>
    <property type="match status" value="1"/>
</dbReference>
<evidence type="ECO:0000256" key="12">
    <source>
        <dbReference type="ARBA" id="ARBA00023004"/>
    </source>
</evidence>
<proteinExistence type="inferred from homology"/>
<keyword evidence="11 16" id="KW-0560">Oxidoreductase</keyword>
<gene>
    <name evidence="18" type="ORF">A1Q1_05778</name>
</gene>
<evidence type="ECO:0000256" key="15">
    <source>
        <dbReference type="ARBA" id="ARBA00025285"/>
    </source>
</evidence>
<keyword evidence="13" id="KW-0496">Mitochondrion</keyword>
<comment type="function">
    <text evidence="15">Catalyzes cyanide-resistant oxygen consumption. May increase respiration when the cytochrome respiratory pathway is restricted, or in response to low temperatures.</text>
</comment>
<keyword evidence="5 16" id="KW-0812">Transmembrane</keyword>
<keyword evidence="6 16" id="KW-0479">Metal-binding</keyword>
<keyword evidence="4 16" id="KW-0679">Respiratory chain</keyword>
<dbReference type="GO" id="GO:0005743">
    <property type="term" value="C:mitochondrial inner membrane"/>
    <property type="evidence" value="ECO:0007669"/>
    <property type="project" value="UniProtKB-SubCell"/>
</dbReference>
<evidence type="ECO:0000256" key="3">
    <source>
        <dbReference type="ARBA" id="ARBA00022448"/>
    </source>
</evidence>
<keyword evidence="8" id="KW-0809">Transit peptide</keyword>
<accession>J6EMT8</accession>
<comment type="similarity">
    <text evidence="2 16">Belongs to the alternative oxidase family.</text>
</comment>
<dbReference type="HOGENOM" id="CLU_041974_1_0_1"/>
<comment type="cofactor">
    <cofactor evidence="16">
        <name>Fe cation</name>
        <dbReference type="ChEBI" id="CHEBI:24875"/>
    </cofactor>
    <text evidence="16">Binds 2 iron ions per subunit.</text>
</comment>
<evidence type="ECO:0000256" key="13">
    <source>
        <dbReference type="ARBA" id="ARBA00023128"/>
    </source>
</evidence>
<evidence type="ECO:0000256" key="14">
    <source>
        <dbReference type="ARBA" id="ARBA00023136"/>
    </source>
</evidence>
<evidence type="ECO:0000256" key="11">
    <source>
        <dbReference type="ARBA" id="ARBA00023002"/>
    </source>
</evidence>
<dbReference type="Proteomes" id="UP000002748">
    <property type="component" value="Unassembled WGS sequence"/>
</dbReference>
<evidence type="ECO:0000256" key="2">
    <source>
        <dbReference type="ARBA" id="ARBA00008388"/>
    </source>
</evidence>
<dbReference type="GO" id="GO:0098803">
    <property type="term" value="C:respiratory chain complex"/>
    <property type="evidence" value="ECO:0007669"/>
    <property type="project" value="UniProtKB-UniRule"/>
</dbReference>
<dbReference type="OrthoDB" id="16906at2759"/>
<keyword evidence="14 16" id="KW-0472">Membrane</keyword>
<dbReference type="EMBL" id="ALBS01000322">
    <property type="protein sequence ID" value="EJT45629.1"/>
    <property type="molecule type" value="Genomic_DNA"/>
</dbReference>
<dbReference type="InterPro" id="IPR002680">
    <property type="entry name" value="AOX"/>
</dbReference>
<feature type="region of interest" description="Disordered" evidence="17">
    <location>
        <begin position="371"/>
        <end position="400"/>
    </location>
</feature>
<name>J6EMT8_TRIAS</name>
<dbReference type="GO" id="GO:0046872">
    <property type="term" value="F:metal ion binding"/>
    <property type="evidence" value="ECO:0007669"/>
    <property type="project" value="UniProtKB-UniRule"/>
</dbReference>
<dbReference type="InterPro" id="IPR038659">
    <property type="entry name" value="AOX_sf"/>
</dbReference>
<evidence type="ECO:0000256" key="6">
    <source>
        <dbReference type="ARBA" id="ARBA00022723"/>
    </source>
</evidence>
<dbReference type="FunFam" id="1.20.1260.140:FF:000002">
    <property type="entry name" value="Alternative oxidase"/>
    <property type="match status" value="1"/>
</dbReference>
<evidence type="ECO:0000256" key="4">
    <source>
        <dbReference type="ARBA" id="ARBA00022660"/>
    </source>
</evidence>
<dbReference type="PANTHER" id="PTHR31803">
    <property type="entry name" value="ALTERNATIVE OXIDASE"/>
    <property type="match status" value="1"/>
</dbReference>
<dbReference type="PANTHER" id="PTHR31803:SF3">
    <property type="entry name" value="ALTERNATIVE OXIDASE"/>
    <property type="match status" value="1"/>
</dbReference>
<dbReference type="RefSeq" id="XP_014176462.1">
    <property type="nucleotide sequence ID" value="XM_014320987.1"/>
</dbReference>
<dbReference type="GO" id="GO:0009916">
    <property type="term" value="F:alternative oxidase activity"/>
    <property type="evidence" value="ECO:0007669"/>
    <property type="project" value="UniProtKB-UniRule"/>
</dbReference>
<comment type="subcellular location">
    <subcellularLocation>
        <location evidence="1">Mitochondrion inner membrane</location>
    </subcellularLocation>
</comment>
<dbReference type="EC" id="1.-.-.-" evidence="16"/>
<evidence type="ECO:0000256" key="1">
    <source>
        <dbReference type="ARBA" id="ARBA00004273"/>
    </source>
</evidence>
<comment type="caution">
    <text evidence="18">The sequence shown here is derived from an EMBL/GenBank/DDBJ whole genome shotgun (WGS) entry which is preliminary data.</text>
</comment>
<keyword evidence="9 16" id="KW-0249">Electron transport</keyword>
<dbReference type="Pfam" id="PF01786">
    <property type="entry name" value="AOX"/>
    <property type="match status" value="1"/>
</dbReference>